<dbReference type="PANTHER" id="PTHR21301:SF10">
    <property type="entry name" value="REVERSE TRANSCRIPTASE DOMAIN-CONTAINING PROTEIN"/>
    <property type="match status" value="1"/>
</dbReference>
<evidence type="ECO:0000259" key="1">
    <source>
        <dbReference type="Pfam" id="PF26215"/>
    </source>
</evidence>
<organism evidence="2 3">
    <name type="scientific">Trachymyrmex cornetzi</name>
    <dbReference type="NCBI Taxonomy" id="471704"/>
    <lineage>
        <taxon>Eukaryota</taxon>
        <taxon>Metazoa</taxon>
        <taxon>Ecdysozoa</taxon>
        <taxon>Arthropoda</taxon>
        <taxon>Hexapoda</taxon>
        <taxon>Insecta</taxon>
        <taxon>Pterygota</taxon>
        <taxon>Neoptera</taxon>
        <taxon>Endopterygota</taxon>
        <taxon>Hymenoptera</taxon>
        <taxon>Apocrita</taxon>
        <taxon>Aculeata</taxon>
        <taxon>Formicoidea</taxon>
        <taxon>Formicidae</taxon>
        <taxon>Myrmicinae</taxon>
        <taxon>Trachymyrmex</taxon>
    </lineage>
</organism>
<dbReference type="InterPro" id="IPR058912">
    <property type="entry name" value="HTH_animal"/>
</dbReference>
<dbReference type="EMBL" id="KQ978646">
    <property type="protein sequence ID" value="KYN29433.1"/>
    <property type="molecule type" value="Genomic_DNA"/>
</dbReference>
<proteinExistence type="predicted"/>
<evidence type="ECO:0000313" key="2">
    <source>
        <dbReference type="EMBL" id="KYN29433.1"/>
    </source>
</evidence>
<reference evidence="2 3" key="1">
    <citation type="submission" date="2015-09" db="EMBL/GenBank/DDBJ databases">
        <title>Trachymyrmex cornetzi WGS genome.</title>
        <authorList>
            <person name="Nygaard S."/>
            <person name="Hu H."/>
            <person name="Boomsma J."/>
            <person name="Zhang G."/>
        </authorList>
    </citation>
    <scope>NUCLEOTIDE SEQUENCE [LARGE SCALE GENOMIC DNA]</scope>
    <source>
        <strain evidence="2">Tcor2-1</strain>
        <tissue evidence="2">Whole body</tissue>
    </source>
</reference>
<gene>
    <name evidence="2" type="ORF">ALC57_01100</name>
</gene>
<dbReference type="AlphaFoldDB" id="A0A151JQC3"/>
<evidence type="ECO:0000313" key="3">
    <source>
        <dbReference type="Proteomes" id="UP000078492"/>
    </source>
</evidence>
<dbReference type="PANTHER" id="PTHR21301">
    <property type="entry name" value="REVERSE TRANSCRIPTASE"/>
    <property type="match status" value="1"/>
</dbReference>
<accession>A0A151JQC3</accession>
<dbReference type="Pfam" id="PF26215">
    <property type="entry name" value="HTH_animal"/>
    <property type="match status" value="1"/>
</dbReference>
<keyword evidence="3" id="KW-1185">Reference proteome</keyword>
<name>A0A151JQC3_9HYME</name>
<feature type="domain" description="Helix-turn-helix" evidence="1">
    <location>
        <begin position="193"/>
        <end position="246"/>
    </location>
</feature>
<dbReference type="Proteomes" id="UP000078492">
    <property type="component" value="Unassembled WGS sequence"/>
</dbReference>
<sequence length="354" mass="41599">MYKKLSCSESILPRAYALPKIHKLNCPFRLIILSIDSPLYALATFIHDITQGMEVTRYLLKGTRFEIEHVLLDVVSLFTNIPIDLTIESIDKKWNFVRDKINISKDEFMLGVRLVLNSTYFSFDGQFYKQNFGTLVGSPLSPIVSDLVLNSLHDRLKFILEFDDDKINFLDITIINPYRTIYNFYHKPTYSGRYLNFFSSHPLSQKRGIIIGMTDRAFKYHPKNFEHIISTLLKNDYPIDLIFNTSNARLKILIKSCDASYVRQTRRKLKIRLAEHRNHINRNNNNQSVITEHRTEFEHDFDWENVAILDEECFLNKRLISQCIHILMQQNSLNLRSDTEGVHQTYVQLLKDIK</sequence>
<dbReference type="STRING" id="471704.A0A151JQC3"/>
<protein>
    <recommendedName>
        <fullName evidence="1">Helix-turn-helix domain-containing protein</fullName>
    </recommendedName>
</protein>